<evidence type="ECO:0000313" key="2">
    <source>
        <dbReference type="EMBL" id="GMK47115.1"/>
    </source>
</evidence>
<evidence type="ECO:0000256" key="1">
    <source>
        <dbReference type="SAM" id="Phobius"/>
    </source>
</evidence>
<proteinExistence type="predicted"/>
<keyword evidence="3" id="KW-1185">Reference proteome</keyword>
<protein>
    <submittedName>
        <fullName evidence="2">Uncharacterized protein</fullName>
    </submittedName>
</protein>
<keyword evidence="1" id="KW-0812">Transmembrane</keyword>
<sequence length="51" mass="6178">MSVQQHDYEERHIEKRHDPSRVAATFIKYLAYVIITFGVLYFIARYLIPMF</sequence>
<dbReference type="EMBL" id="BTCL01000017">
    <property type="protein sequence ID" value="GMK47115.1"/>
    <property type="molecule type" value="Genomic_DNA"/>
</dbReference>
<dbReference type="Proteomes" id="UP001285921">
    <property type="component" value="Unassembled WGS sequence"/>
</dbReference>
<keyword evidence="1" id="KW-1133">Transmembrane helix</keyword>
<dbReference type="RefSeq" id="WP_164775394.1">
    <property type="nucleotide sequence ID" value="NZ_BTCL01000017.1"/>
</dbReference>
<organism evidence="2 3">
    <name type="scientific">Paenibacillus glycanilyticus</name>
    <dbReference type="NCBI Taxonomy" id="126569"/>
    <lineage>
        <taxon>Bacteria</taxon>
        <taxon>Bacillati</taxon>
        <taxon>Bacillota</taxon>
        <taxon>Bacilli</taxon>
        <taxon>Bacillales</taxon>
        <taxon>Paenibacillaceae</taxon>
        <taxon>Paenibacillus</taxon>
    </lineage>
</organism>
<gene>
    <name evidence="2" type="ORF">PghCCS26_42450</name>
</gene>
<keyword evidence="1" id="KW-0472">Membrane</keyword>
<accession>A0ABQ6NSW0</accession>
<feature type="transmembrane region" description="Helical" evidence="1">
    <location>
        <begin position="29"/>
        <end position="48"/>
    </location>
</feature>
<comment type="caution">
    <text evidence="2">The sequence shown here is derived from an EMBL/GenBank/DDBJ whole genome shotgun (WGS) entry which is preliminary data.</text>
</comment>
<reference evidence="2 3" key="1">
    <citation type="submission" date="2023-05" db="EMBL/GenBank/DDBJ databases">
        <title>Draft genome of Paenibacillus sp. CCS26.</title>
        <authorList>
            <person name="Akita H."/>
            <person name="Shinto Y."/>
            <person name="Kimura Z."/>
        </authorList>
    </citation>
    <scope>NUCLEOTIDE SEQUENCE [LARGE SCALE GENOMIC DNA]</scope>
    <source>
        <strain evidence="2 3">CCS26</strain>
    </source>
</reference>
<name>A0ABQ6NSW0_9BACL</name>
<evidence type="ECO:0000313" key="3">
    <source>
        <dbReference type="Proteomes" id="UP001285921"/>
    </source>
</evidence>